<protein>
    <submittedName>
        <fullName evidence="2">Uncharacterized protein</fullName>
    </submittedName>
</protein>
<sequence length="558" mass="61481">MSKRKRRNNQPASHDSPPKQARGKKKMAVPGPLRRSTRASRPPKPPNESVNFADVLHSEPHPNVAAPDDQTEMEAVSGGGSGLLASQLQNEVEDEAADQFTGRVPDRYLHLPVNDATLLDDLCALVQATLHARKGKGPAEEHSEPEQPDDPEGDEIQPADDIMDVDPDDVIYPPDLEDMLGQPLSPPQESFVFVLLYVKHSSQHVLSERFTPSVAEPEYAEIVEHLTRPGAVLRRWLEYAHREVPVVRYWVGTSYRLCTAFNDFLSAVTFQSLGPVDSPTRGSLTHVPSFPTPTQFQHEMGLDGPMPMYTLYIYPELLTSPQLRRPLPDSDEVDVEVLRARRTNQTAPVPTPAPPRPPLPTPVPGPLSAPLPAPVPAPNPASGSALSLPQVAVGPWLGRLLQSVCGPLIEEHRIRKNCSGYGSAYKAYLNNHLLHKVYRVILPSGLNAEWWNFEEETKLVHTDDLSVALIGAVGTANNHKSFVTLACRIHRRLCAVRGALTPEEEDLLALLNVFCRDTILGPSVTYDDVDSAEYRAVTAQVTALTNELHNTEGELQNR</sequence>
<accession>A0A2H3CJW2</accession>
<gene>
    <name evidence="2" type="ORF">ARMGADRAFT_1089428</name>
</gene>
<feature type="region of interest" description="Disordered" evidence="1">
    <location>
        <begin position="340"/>
        <end position="376"/>
    </location>
</feature>
<feature type="compositionally biased region" description="Pro residues" evidence="1">
    <location>
        <begin position="349"/>
        <end position="376"/>
    </location>
</feature>
<evidence type="ECO:0000313" key="3">
    <source>
        <dbReference type="Proteomes" id="UP000217790"/>
    </source>
</evidence>
<organism evidence="2 3">
    <name type="scientific">Armillaria gallica</name>
    <name type="common">Bulbous honey fungus</name>
    <name type="synonym">Armillaria bulbosa</name>
    <dbReference type="NCBI Taxonomy" id="47427"/>
    <lineage>
        <taxon>Eukaryota</taxon>
        <taxon>Fungi</taxon>
        <taxon>Dikarya</taxon>
        <taxon>Basidiomycota</taxon>
        <taxon>Agaricomycotina</taxon>
        <taxon>Agaricomycetes</taxon>
        <taxon>Agaricomycetidae</taxon>
        <taxon>Agaricales</taxon>
        <taxon>Marasmiineae</taxon>
        <taxon>Physalacriaceae</taxon>
        <taxon>Armillaria</taxon>
    </lineage>
</organism>
<evidence type="ECO:0000313" key="2">
    <source>
        <dbReference type="EMBL" id="PBK83315.1"/>
    </source>
</evidence>
<feature type="region of interest" description="Disordered" evidence="1">
    <location>
        <begin position="134"/>
        <end position="164"/>
    </location>
</feature>
<reference evidence="3" key="1">
    <citation type="journal article" date="2017" name="Nat. Ecol. Evol.">
        <title>Genome expansion and lineage-specific genetic innovations in the forest pathogenic fungi Armillaria.</title>
        <authorList>
            <person name="Sipos G."/>
            <person name="Prasanna A.N."/>
            <person name="Walter M.C."/>
            <person name="O'Connor E."/>
            <person name="Balint B."/>
            <person name="Krizsan K."/>
            <person name="Kiss B."/>
            <person name="Hess J."/>
            <person name="Varga T."/>
            <person name="Slot J."/>
            <person name="Riley R."/>
            <person name="Boka B."/>
            <person name="Rigling D."/>
            <person name="Barry K."/>
            <person name="Lee J."/>
            <person name="Mihaltcheva S."/>
            <person name="LaButti K."/>
            <person name="Lipzen A."/>
            <person name="Waldron R."/>
            <person name="Moloney N.M."/>
            <person name="Sperisen C."/>
            <person name="Kredics L."/>
            <person name="Vagvoelgyi C."/>
            <person name="Patrignani A."/>
            <person name="Fitzpatrick D."/>
            <person name="Nagy I."/>
            <person name="Doyle S."/>
            <person name="Anderson J.B."/>
            <person name="Grigoriev I.V."/>
            <person name="Gueldener U."/>
            <person name="Muensterkoetter M."/>
            <person name="Nagy L.G."/>
        </authorList>
    </citation>
    <scope>NUCLEOTIDE SEQUENCE [LARGE SCALE GENOMIC DNA]</scope>
    <source>
        <strain evidence="3">Ar21-2</strain>
    </source>
</reference>
<name>A0A2H3CJW2_ARMGA</name>
<evidence type="ECO:0000256" key="1">
    <source>
        <dbReference type="SAM" id="MobiDB-lite"/>
    </source>
</evidence>
<dbReference type="InParanoid" id="A0A2H3CJW2"/>
<keyword evidence="3" id="KW-1185">Reference proteome</keyword>
<dbReference type="OrthoDB" id="3091371at2759"/>
<feature type="compositionally biased region" description="Acidic residues" evidence="1">
    <location>
        <begin position="146"/>
        <end position="164"/>
    </location>
</feature>
<feature type="region of interest" description="Disordered" evidence="1">
    <location>
        <begin position="1"/>
        <end position="83"/>
    </location>
</feature>
<dbReference type="Proteomes" id="UP000217790">
    <property type="component" value="Unassembled WGS sequence"/>
</dbReference>
<dbReference type="EMBL" id="KZ293707">
    <property type="protein sequence ID" value="PBK83315.1"/>
    <property type="molecule type" value="Genomic_DNA"/>
</dbReference>
<proteinExistence type="predicted"/>
<dbReference type="AlphaFoldDB" id="A0A2H3CJW2"/>